<protein>
    <submittedName>
        <fullName evidence="1">Uncharacterized protein</fullName>
    </submittedName>
</protein>
<name>A0A381YU81_9ZZZZ</name>
<organism evidence="1">
    <name type="scientific">marine metagenome</name>
    <dbReference type="NCBI Taxonomy" id="408172"/>
    <lineage>
        <taxon>unclassified sequences</taxon>
        <taxon>metagenomes</taxon>
        <taxon>ecological metagenomes</taxon>
    </lineage>
</organism>
<sequence>MREHKIVRKFNWVNEDLLKDNPRVLGLSLFLADTKEVDDVRRLLGQASQPRLDTWELLIDTYLS</sequence>
<dbReference type="AlphaFoldDB" id="A0A381YU81"/>
<proteinExistence type="predicted"/>
<dbReference type="EMBL" id="UINC01018991">
    <property type="protein sequence ID" value="SVA80171.1"/>
    <property type="molecule type" value="Genomic_DNA"/>
</dbReference>
<gene>
    <name evidence="1" type="ORF">METZ01_LOCUS133025</name>
</gene>
<reference evidence="1" key="1">
    <citation type="submission" date="2018-05" db="EMBL/GenBank/DDBJ databases">
        <authorList>
            <person name="Lanie J.A."/>
            <person name="Ng W.-L."/>
            <person name="Kazmierczak K.M."/>
            <person name="Andrzejewski T.M."/>
            <person name="Davidsen T.M."/>
            <person name="Wayne K.J."/>
            <person name="Tettelin H."/>
            <person name="Glass J.I."/>
            <person name="Rusch D."/>
            <person name="Podicherti R."/>
            <person name="Tsui H.-C.T."/>
            <person name="Winkler M.E."/>
        </authorList>
    </citation>
    <scope>NUCLEOTIDE SEQUENCE</scope>
</reference>
<accession>A0A381YU81</accession>
<evidence type="ECO:0000313" key="1">
    <source>
        <dbReference type="EMBL" id="SVA80171.1"/>
    </source>
</evidence>